<evidence type="ECO:0000313" key="1">
    <source>
        <dbReference type="EMBL" id="KUG13439.1"/>
    </source>
</evidence>
<gene>
    <name evidence="1" type="ORF">ASZ90_016366</name>
</gene>
<proteinExistence type="predicted"/>
<dbReference type="EMBL" id="LNQE01001716">
    <property type="protein sequence ID" value="KUG13439.1"/>
    <property type="molecule type" value="Genomic_DNA"/>
</dbReference>
<evidence type="ECO:0008006" key="2">
    <source>
        <dbReference type="Google" id="ProtNLM"/>
    </source>
</evidence>
<reference evidence="1" key="1">
    <citation type="journal article" date="2015" name="Proc. Natl. Acad. Sci. U.S.A.">
        <title>Networks of energetic and metabolic interactions define dynamics in microbial communities.</title>
        <authorList>
            <person name="Embree M."/>
            <person name="Liu J.K."/>
            <person name="Al-Bassam M.M."/>
            <person name="Zengler K."/>
        </authorList>
    </citation>
    <scope>NUCLEOTIDE SEQUENCE</scope>
</reference>
<sequence>MKSYQFAERAKSELIVCSQLTTALAGFPDSERPGARRMLIMVLESVRSELEFAFRGTERMEFRKAISLMSDAISLTESDSYGAASLKLSEAISAATTAAQGAWQVLSENGLI</sequence>
<organism evidence="1">
    <name type="scientific">hydrocarbon metagenome</name>
    <dbReference type="NCBI Taxonomy" id="938273"/>
    <lineage>
        <taxon>unclassified sequences</taxon>
        <taxon>metagenomes</taxon>
        <taxon>ecological metagenomes</taxon>
    </lineage>
</organism>
<accession>A0A0W8EXW0</accession>
<protein>
    <recommendedName>
        <fullName evidence="2">Four helix bundle protein</fullName>
    </recommendedName>
</protein>
<comment type="caution">
    <text evidence="1">The sequence shown here is derived from an EMBL/GenBank/DDBJ whole genome shotgun (WGS) entry which is preliminary data.</text>
</comment>
<name>A0A0W8EXW0_9ZZZZ</name>
<dbReference type="AlphaFoldDB" id="A0A0W8EXW0"/>